<dbReference type="OrthoDB" id="2369740at2759"/>
<organism evidence="1 2">
    <name type="scientific">Rhizophagus irregularis (strain DAOM 197198w)</name>
    <name type="common">Glomus intraradices</name>
    <dbReference type="NCBI Taxonomy" id="1432141"/>
    <lineage>
        <taxon>Eukaryota</taxon>
        <taxon>Fungi</taxon>
        <taxon>Fungi incertae sedis</taxon>
        <taxon>Mucoromycota</taxon>
        <taxon>Glomeromycotina</taxon>
        <taxon>Glomeromycetes</taxon>
        <taxon>Glomerales</taxon>
        <taxon>Glomeraceae</taxon>
        <taxon>Rhizophagus</taxon>
    </lineage>
</organism>
<comment type="caution">
    <text evidence="1">The sequence shown here is derived from an EMBL/GenBank/DDBJ whole genome shotgun (WGS) entry which is preliminary data.</text>
</comment>
<reference evidence="1 2" key="1">
    <citation type="submission" date="2014-02" db="EMBL/GenBank/DDBJ databases">
        <title>Single nucleus genome sequencing reveals high similarity among nuclei of an endomycorrhizal fungus.</title>
        <authorList>
            <person name="Lin K."/>
            <person name="Geurts R."/>
            <person name="Zhang Z."/>
            <person name="Limpens E."/>
            <person name="Saunders D.G."/>
            <person name="Mu D."/>
            <person name="Pang E."/>
            <person name="Cao H."/>
            <person name="Cha H."/>
            <person name="Lin T."/>
            <person name="Zhou Q."/>
            <person name="Shang Y."/>
            <person name="Li Y."/>
            <person name="Ivanov S."/>
            <person name="Sharma T."/>
            <person name="Velzen R.V."/>
            <person name="Ruijter N.D."/>
            <person name="Aanen D.K."/>
            <person name="Win J."/>
            <person name="Kamoun S."/>
            <person name="Bisseling T."/>
            <person name="Huang S."/>
        </authorList>
    </citation>
    <scope>NUCLEOTIDE SEQUENCE [LARGE SCALE GENOMIC DNA]</scope>
    <source>
        <strain evidence="2">DAOM197198w</strain>
    </source>
</reference>
<dbReference type="EMBL" id="JEMT01029285">
    <property type="protein sequence ID" value="EXX52526.1"/>
    <property type="molecule type" value="Genomic_DNA"/>
</dbReference>
<accession>A0A015JZC9</accession>
<gene>
    <name evidence="1" type="ORF">RirG_252210</name>
</gene>
<evidence type="ECO:0000313" key="1">
    <source>
        <dbReference type="EMBL" id="EXX52526.1"/>
    </source>
</evidence>
<dbReference type="AlphaFoldDB" id="A0A015JZC9"/>
<evidence type="ECO:0000313" key="2">
    <source>
        <dbReference type="Proteomes" id="UP000022910"/>
    </source>
</evidence>
<dbReference type="HOGENOM" id="CLU_1556077_0_0_1"/>
<proteinExistence type="predicted"/>
<sequence length="177" mass="19458">MKFNNMRYNKIFTIFPICLIYFLVIASPISLPEFDLENIEKAATSAPTTSAPSSSSSSSPSAAIAVFTNPSNSSTAVTGQIKFTKTSQNKTNVSGKLDSGIFDKVAANYQFKIVDRSKILIYDLTTDGLNKWSVNSTGTTPFQHDFDKLLISKIVDQFFEISHHKKGIVSMTIVKSI</sequence>
<protein>
    <submittedName>
        <fullName evidence="1">Uncharacterized protein</fullName>
    </submittedName>
</protein>
<dbReference type="Proteomes" id="UP000022910">
    <property type="component" value="Unassembled WGS sequence"/>
</dbReference>
<keyword evidence="2" id="KW-1185">Reference proteome</keyword>
<name>A0A015JZC9_RHIIW</name>